<dbReference type="InterPro" id="IPR008939">
    <property type="entry name" value="Lytic_TGlycosylase_superhlx_U"/>
</dbReference>
<dbReference type="EC" id="3.2.1.-" evidence="4"/>
<sequence length="741" mass="85995">MKKKLILISCAALLISPSAILSQATEKISDTTVSNAQGIPFSAFANSSPAIKKTDKDQLILAKVSNIDNKALNNNENNKSHNKKEAIIETSLPSKHFSEEELTHLRQLFLQAENALKKKNTKEYFLLSEQLKDYPLYPYLQYQFLKKHLNREKDIQQFLQQHSSSRYANKLKRKWLYYLGKRNKWSLIHENNITTKNTTLNCYFLRAQIHSGEKQTALIAAKDLWAVGRSQPRACNPLFSQLKKSKYFTQELRWQRFDAALQNNKVSLASYVKNLMPKKYHATAQLWINLHRNPSRYLPRLLKYPQSDQFAAMFRHGIKQLARKDVTKAIEIWDVNKQLFAADETLAADNLCTNKSVTNKLATNKLERRLAFKLLYKGEPDAYDRLGQLDSDIQDSSSRTSRIRIALSEQNWENVLIAIHDLSDEEKTQDKWQYWLARAYMETDEVAMAQALFSELATKRSFYGFLAADKVDSIYELSDTPVNVSVQDIIALKNRKEFRVAFEFMMLGRKNKAKLQWWHASHQLNKNEILIAAKLAQQWQWNEIAIFTIAKAKYWDDIDVRFPLNYIDKIHENSTQHNLNPVILYGLIRRESAFNERARSPSGARGLMQIMPRTGKDIARNLNERWRGNSSLYNPITNIKYGAYYYQKLLTQFDGHYALALAAYNAGPNRVKKWLPEAETLPADIWIETIPYKETREYVVNVLAYALIYQQRAQQDNRPIFNKSDTNLSMNDLARDVVPLP</sequence>
<gene>
    <name evidence="4" type="ORF">MNBD_GAMMA06-1755</name>
</gene>
<dbReference type="PANTHER" id="PTHR37423">
    <property type="entry name" value="SOLUBLE LYTIC MUREIN TRANSGLYCOSYLASE-RELATED"/>
    <property type="match status" value="1"/>
</dbReference>
<dbReference type="AlphaFoldDB" id="A0A3B0WCK9"/>
<dbReference type="Pfam" id="PF14718">
    <property type="entry name" value="SLT_L"/>
    <property type="match status" value="1"/>
</dbReference>
<dbReference type="GO" id="GO:0004553">
    <property type="term" value="F:hydrolase activity, hydrolyzing O-glycosyl compounds"/>
    <property type="evidence" value="ECO:0007669"/>
    <property type="project" value="InterPro"/>
</dbReference>
<evidence type="ECO:0000313" key="4">
    <source>
        <dbReference type="EMBL" id="VAW50073.1"/>
    </source>
</evidence>
<dbReference type="InterPro" id="IPR037061">
    <property type="entry name" value="Lytic_TGlycoase_superhlx_L_sf"/>
</dbReference>
<evidence type="ECO:0000256" key="1">
    <source>
        <dbReference type="ARBA" id="ARBA00022729"/>
    </source>
</evidence>
<dbReference type="InterPro" id="IPR023346">
    <property type="entry name" value="Lysozyme-like_dom_sf"/>
</dbReference>
<protein>
    <submittedName>
        <fullName evidence="4">Soluble lytic murein transglycosylase</fullName>
        <ecNumber evidence="4">3.2.1.-</ecNumber>
    </submittedName>
</protein>
<name>A0A3B0WCK9_9ZZZZ</name>
<dbReference type="EMBL" id="UOFD01000001">
    <property type="protein sequence ID" value="VAW50073.1"/>
    <property type="molecule type" value="Genomic_DNA"/>
</dbReference>
<dbReference type="Gene3D" id="1.10.530.10">
    <property type="match status" value="1"/>
</dbReference>
<evidence type="ECO:0000259" key="2">
    <source>
        <dbReference type="Pfam" id="PF01464"/>
    </source>
</evidence>
<evidence type="ECO:0000259" key="3">
    <source>
        <dbReference type="Pfam" id="PF14718"/>
    </source>
</evidence>
<dbReference type="GO" id="GO:0042597">
    <property type="term" value="C:periplasmic space"/>
    <property type="evidence" value="ECO:0007669"/>
    <property type="project" value="InterPro"/>
</dbReference>
<dbReference type="InterPro" id="IPR012289">
    <property type="entry name" value="Lytic_TGlycosylase_superhlx_L"/>
</dbReference>
<keyword evidence="1" id="KW-0732">Signal</keyword>
<organism evidence="4">
    <name type="scientific">hydrothermal vent metagenome</name>
    <dbReference type="NCBI Taxonomy" id="652676"/>
    <lineage>
        <taxon>unclassified sequences</taxon>
        <taxon>metagenomes</taxon>
        <taxon>ecological metagenomes</taxon>
    </lineage>
</organism>
<feature type="domain" description="Transglycosylase SLT" evidence="2">
    <location>
        <begin position="570"/>
        <end position="683"/>
    </location>
</feature>
<dbReference type="PANTHER" id="PTHR37423:SF5">
    <property type="entry name" value="SOLUBLE LYTIC MUREIN TRANSGLYCOSYLASE"/>
    <property type="match status" value="1"/>
</dbReference>
<accession>A0A3B0WCK9</accession>
<dbReference type="Gene3D" id="1.10.1240.20">
    <property type="entry name" value="Lytic transglycosylase, superhelical linker domain"/>
    <property type="match status" value="1"/>
</dbReference>
<proteinExistence type="predicted"/>
<dbReference type="Gene3D" id="1.25.20.10">
    <property type="entry name" value="Bacterial muramidases"/>
    <property type="match status" value="1"/>
</dbReference>
<dbReference type="CDD" id="cd13401">
    <property type="entry name" value="Slt70-like"/>
    <property type="match status" value="1"/>
</dbReference>
<dbReference type="SUPFAM" id="SSF53955">
    <property type="entry name" value="Lysozyme-like"/>
    <property type="match status" value="1"/>
</dbReference>
<feature type="domain" description="Lytic transglycosylase superhelical linker" evidence="3">
    <location>
        <begin position="492"/>
        <end position="558"/>
    </location>
</feature>
<dbReference type="InterPro" id="IPR008258">
    <property type="entry name" value="Transglycosylase_SLT_dom_1"/>
</dbReference>
<keyword evidence="4" id="KW-0326">Glycosidase</keyword>
<reference evidence="4" key="1">
    <citation type="submission" date="2018-06" db="EMBL/GenBank/DDBJ databases">
        <authorList>
            <person name="Zhirakovskaya E."/>
        </authorList>
    </citation>
    <scope>NUCLEOTIDE SEQUENCE</scope>
</reference>
<dbReference type="Pfam" id="PF01464">
    <property type="entry name" value="SLT"/>
    <property type="match status" value="1"/>
</dbReference>
<dbReference type="SUPFAM" id="SSF48435">
    <property type="entry name" value="Bacterial muramidases"/>
    <property type="match status" value="1"/>
</dbReference>
<keyword evidence="4" id="KW-0378">Hydrolase</keyword>